<gene>
    <name evidence="2" type="ORF">HKT18_07025</name>
</gene>
<feature type="chain" id="PRO_5030528511" evidence="1">
    <location>
        <begin position="22"/>
        <end position="119"/>
    </location>
</feature>
<keyword evidence="1" id="KW-0732">Signal</keyword>
<dbReference type="PROSITE" id="PS51257">
    <property type="entry name" value="PROKAR_LIPOPROTEIN"/>
    <property type="match status" value="1"/>
</dbReference>
<accession>A0A7Y3R8Q9</accession>
<protein>
    <submittedName>
        <fullName evidence="2">Uncharacterized protein</fullName>
    </submittedName>
</protein>
<dbReference type="AlphaFoldDB" id="A0A7Y3R8Q9"/>
<dbReference type="RefSeq" id="WP_171222150.1">
    <property type="nucleotide sequence ID" value="NZ_CP121446.1"/>
</dbReference>
<dbReference type="Proteomes" id="UP000536509">
    <property type="component" value="Unassembled WGS sequence"/>
</dbReference>
<sequence length="119" mass="12984">MRTAFATFLLTLSISSCGVFESLNSNTAIKPKEKFVLGNNKHGVFKTHLKNEGITVLKIYQAPIDGGSYSPIMLQPQETATVKTAKNTALIIENTGEEYASVTLKVRGDLNLGMSYNNQ</sequence>
<dbReference type="EMBL" id="JABEVX010000003">
    <property type="protein sequence ID" value="NNT71964.1"/>
    <property type="molecule type" value="Genomic_DNA"/>
</dbReference>
<reference evidence="2 3" key="1">
    <citation type="submission" date="2020-05" db="EMBL/GenBank/DDBJ databases">
        <title>Draft genome of Flavobacterium sp. IMCC34852.</title>
        <authorList>
            <person name="Song J."/>
            <person name="Cho J.-C."/>
        </authorList>
    </citation>
    <scope>NUCLEOTIDE SEQUENCE [LARGE SCALE GENOMIC DNA]</scope>
    <source>
        <strain evidence="2 3">IMCC34852</strain>
    </source>
</reference>
<evidence type="ECO:0000313" key="3">
    <source>
        <dbReference type="Proteomes" id="UP000536509"/>
    </source>
</evidence>
<keyword evidence="3" id="KW-1185">Reference proteome</keyword>
<evidence type="ECO:0000313" key="2">
    <source>
        <dbReference type="EMBL" id="NNT71964.1"/>
    </source>
</evidence>
<organism evidence="2 3">
    <name type="scientific">Flavobacterium rivulicola</name>
    <dbReference type="NCBI Taxonomy" id="2732161"/>
    <lineage>
        <taxon>Bacteria</taxon>
        <taxon>Pseudomonadati</taxon>
        <taxon>Bacteroidota</taxon>
        <taxon>Flavobacteriia</taxon>
        <taxon>Flavobacteriales</taxon>
        <taxon>Flavobacteriaceae</taxon>
        <taxon>Flavobacterium</taxon>
    </lineage>
</organism>
<comment type="caution">
    <text evidence="2">The sequence shown here is derived from an EMBL/GenBank/DDBJ whole genome shotgun (WGS) entry which is preliminary data.</text>
</comment>
<evidence type="ECO:0000256" key="1">
    <source>
        <dbReference type="SAM" id="SignalP"/>
    </source>
</evidence>
<proteinExistence type="predicted"/>
<name>A0A7Y3R8Q9_9FLAO</name>
<feature type="signal peptide" evidence="1">
    <location>
        <begin position="1"/>
        <end position="21"/>
    </location>
</feature>